<evidence type="ECO:0008006" key="3">
    <source>
        <dbReference type="Google" id="ProtNLM"/>
    </source>
</evidence>
<protein>
    <recommendedName>
        <fullName evidence="3">Aminotransferase-like plant mobile domain-containing protein</fullName>
    </recommendedName>
</protein>
<organism evidence="2">
    <name type="scientific">Fagus sylvatica</name>
    <name type="common">Beechnut</name>
    <dbReference type="NCBI Taxonomy" id="28930"/>
    <lineage>
        <taxon>Eukaryota</taxon>
        <taxon>Viridiplantae</taxon>
        <taxon>Streptophyta</taxon>
        <taxon>Embryophyta</taxon>
        <taxon>Tracheophyta</taxon>
        <taxon>Spermatophyta</taxon>
        <taxon>Magnoliopsida</taxon>
        <taxon>eudicotyledons</taxon>
        <taxon>Gunneridae</taxon>
        <taxon>Pentapetalae</taxon>
        <taxon>rosids</taxon>
        <taxon>fabids</taxon>
        <taxon>Fagales</taxon>
        <taxon>Fagaceae</taxon>
        <taxon>Fagus</taxon>
    </lineage>
</organism>
<proteinExistence type="predicted"/>
<reference evidence="2" key="1">
    <citation type="submission" date="2018-02" db="EMBL/GenBank/DDBJ databases">
        <authorList>
            <person name="Cohen D.B."/>
            <person name="Kent A.D."/>
        </authorList>
    </citation>
    <scope>NUCLEOTIDE SEQUENCE</scope>
</reference>
<evidence type="ECO:0000256" key="1">
    <source>
        <dbReference type="SAM" id="MobiDB-lite"/>
    </source>
</evidence>
<accession>A0A2N9HX07</accession>
<dbReference type="EMBL" id="OIVN01004232">
    <property type="protein sequence ID" value="SPD16201.1"/>
    <property type="molecule type" value="Genomic_DNA"/>
</dbReference>
<feature type="compositionally biased region" description="Basic residues" evidence="1">
    <location>
        <begin position="367"/>
        <end position="379"/>
    </location>
</feature>
<dbReference type="AlphaFoldDB" id="A0A2N9HX07"/>
<name>A0A2N9HX07_FAGSY</name>
<feature type="compositionally biased region" description="Basic and acidic residues" evidence="1">
    <location>
        <begin position="343"/>
        <end position="357"/>
    </location>
</feature>
<feature type="compositionally biased region" description="Basic and acidic residues" evidence="1">
    <location>
        <begin position="387"/>
        <end position="399"/>
    </location>
</feature>
<feature type="compositionally biased region" description="Low complexity" evidence="1">
    <location>
        <begin position="1"/>
        <end position="10"/>
    </location>
</feature>
<evidence type="ECO:0000313" key="2">
    <source>
        <dbReference type="EMBL" id="SPD16201.1"/>
    </source>
</evidence>
<feature type="region of interest" description="Disordered" evidence="1">
    <location>
        <begin position="1"/>
        <end position="29"/>
    </location>
</feature>
<feature type="region of interest" description="Disordered" evidence="1">
    <location>
        <begin position="333"/>
        <end position="399"/>
    </location>
</feature>
<gene>
    <name evidence="2" type="ORF">FSB_LOCUS44083</name>
</gene>
<sequence>MASSSSTIPVSPSPQPATGEGSWIPVAASTTSTEAVVDTSAVRSSAPGEATLVAPSSFSDETDDLREGFVFPLVDPWYESSPLFPPRSLDFPFLVEDWSLSCGRLGLDSDGVRGRGGPSLELSAEEEGIAAALRRQSSTRLSDKVAAWGKFSDLPQEFLDCFPDFRGNLPLVYRWVGLKTHDHDLVATFDHEENVLFRSYADDYPDFACVSIFSRFYQPTPLIHYLRVDDYRGLSYLSTVSPGVPVGPQETATYVPDLAPFIKSRAFARWKDEISRIMVPSGHRFGFNTSSMNAYWQRLTQSMVEFVNAGRGDKAPLSIHRWRSSVNVVEDRLIMPSKRGKGGKRDAPVDQAVEKAPKKLASSSKKTPPKKTKARKKGKSTTLVSASEEKSTTAPKEKLIESTVTPFEAKSVGASLSTKKPNKKSVASRPPKGQKKASVTSSPLDEEQPSAASTLPPSKKKKFTAPLFPLGAASRTRSKSGSKATHGPGRSSSGVVIVEDSDMAVDDIVTSSLGGDDLQTVAVNQDKDLGTSPLPEEQMMSVGSTAGDDNMPGADDSNIRSADLMVDDLAIIPPASHLFEHEHDGDGAADLDTVPLSISVPQTVFISRVTGSDAPTAYVMEGISLFGAIPRLNAVSAGGFVISVSCLSGEAPLIVGPRIAGEVPMPEGVHAQGFIESESAVDLGVVPGTGGNVDSAVDRGTQVEGTSASMADVPADSEHLDNIGTGEAMCLPEEDENMRITGEVTVASPPPGPTAVVDSNIGVGSMSREVADFFKEFDKRTPNPYPEWHFWKFNRPLVSYGDFWVSSDSVPYMRQLTTRHGDFIAKFKLGARLGGPMLSLLSSVLAAMSKSDLGSVTKVQILAWRSMVQDLMEVGFDIGFMLGFSGCAKSLSRGDSVYGSDSSRVRAQQITL</sequence>
<feature type="region of interest" description="Disordered" evidence="1">
    <location>
        <begin position="412"/>
        <end position="495"/>
    </location>
</feature>